<dbReference type="GO" id="GO:0003676">
    <property type="term" value="F:nucleic acid binding"/>
    <property type="evidence" value="ECO:0007669"/>
    <property type="project" value="InterPro"/>
</dbReference>
<proteinExistence type="predicted"/>
<evidence type="ECO:0000313" key="2">
    <source>
        <dbReference type="Proteomes" id="UP000193450"/>
    </source>
</evidence>
<dbReference type="InterPro" id="IPR035979">
    <property type="entry name" value="RBD_domain_sf"/>
</dbReference>
<dbReference type="SUPFAM" id="SSF54928">
    <property type="entry name" value="RNA-binding domain, RBD"/>
    <property type="match status" value="1"/>
</dbReference>
<dbReference type="KEGG" id="osg:BST96_17375"/>
<sequence>MNILLGGLPDNTQEKELRDTLEQIGCPLIKLTLITSVYHNRVTAVVELKTDELGCNALVKRLNGHFWHGQRLRAARPLFGNK</sequence>
<keyword evidence="2" id="KW-1185">Reference proteome</keyword>
<protein>
    <recommendedName>
        <fullName evidence="3">RRM domain-containing protein</fullName>
    </recommendedName>
</protein>
<evidence type="ECO:0000313" key="1">
    <source>
        <dbReference type="EMBL" id="ARN75721.1"/>
    </source>
</evidence>
<gene>
    <name evidence="1" type="ORF">BST96_17375</name>
</gene>
<dbReference type="RefSeq" id="WP_085759913.1">
    <property type="nucleotide sequence ID" value="NZ_CP019343.1"/>
</dbReference>
<dbReference type="CDD" id="cd00590">
    <property type="entry name" value="RRM_SF"/>
    <property type="match status" value="1"/>
</dbReference>
<dbReference type="Gene3D" id="3.30.70.330">
    <property type="match status" value="1"/>
</dbReference>
<name>A0A1X9NEX9_9GAMM</name>
<dbReference type="OrthoDB" id="8591902at2"/>
<organism evidence="1 2">
    <name type="scientific">Oceanicoccus sagamiensis</name>
    <dbReference type="NCBI Taxonomy" id="716816"/>
    <lineage>
        <taxon>Bacteria</taxon>
        <taxon>Pseudomonadati</taxon>
        <taxon>Pseudomonadota</taxon>
        <taxon>Gammaproteobacteria</taxon>
        <taxon>Cellvibrionales</taxon>
        <taxon>Spongiibacteraceae</taxon>
        <taxon>Oceanicoccus</taxon>
    </lineage>
</organism>
<dbReference type="EMBL" id="CP019343">
    <property type="protein sequence ID" value="ARN75721.1"/>
    <property type="molecule type" value="Genomic_DNA"/>
</dbReference>
<dbReference type="Proteomes" id="UP000193450">
    <property type="component" value="Chromosome"/>
</dbReference>
<dbReference type="InterPro" id="IPR012677">
    <property type="entry name" value="Nucleotide-bd_a/b_plait_sf"/>
</dbReference>
<reference evidence="1 2" key="1">
    <citation type="submission" date="2016-11" db="EMBL/GenBank/DDBJ databases">
        <title>Trade-off between light-utilization and light-protection in marine flavobacteria.</title>
        <authorList>
            <person name="Kumagai Y."/>
        </authorList>
    </citation>
    <scope>NUCLEOTIDE SEQUENCE [LARGE SCALE GENOMIC DNA]</scope>
    <source>
        <strain evidence="1 2">NBRC 107125</strain>
    </source>
</reference>
<accession>A0A1X9NEX9</accession>
<evidence type="ECO:0008006" key="3">
    <source>
        <dbReference type="Google" id="ProtNLM"/>
    </source>
</evidence>
<dbReference type="AlphaFoldDB" id="A0A1X9NEX9"/>